<dbReference type="Pfam" id="PF12636">
    <property type="entry name" value="DUF3781"/>
    <property type="match status" value="1"/>
</dbReference>
<evidence type="ECO:0000313" key="1">
    <source>
        <dbReference type="EMBL" id="RHM11654.1"/>
    </source>
</evidence>
<keyword evidence="2" id="KW-1185">Reference proteome</keyword>
<evidence type="ECO:0000313" key="2">
    <source>
        <dbReference type="Proteomes" id="UP000284868"/>
    </source>
</evidence>
<dbReference type="InterPro" id="IPR024229">
    <property type="entry name" value="DUF3781"/>
</dbReference>
<dbReference type="RefSeq" id="WP_118365528.1">
    <property type="nucleotide sequence ID" value="NZ_CAJKGD010000007.1"/>
</dbReference>
<comment type="caution">
    <text evidence="1">The sequence shown here is derived from an EMBL/GenBank/DDBJ whole genome shotgun (WGS) entry which is preliminary data.</text>
</comment>
<protein>
    <submittedName>
        <fullName evidence="1">DUF3781 domain-containing protein</fullName>
    </submittedName>
</protein>
<gene>
    <name evidence="1" type="ORF">DWZ83_05350</name>
</gene>
<dbReference type="OrthoDB" id="5325609at2"/>
<dbReference type="Proteomes" id="UP000284868">
    <property type="component" value="Unassembled WGS sequence"/>
</dbReference>
<proteinExistence type="predicted"/>
<accession>A0A415PFW8</accession>
<organism evidence="1 2">
    <name type="scientific">Amedibacillus dolichus</name>
    <dbReference type="NCBI Taxonomy" id="31971"/>
    <lineage>
        <taxon>Bacteria</taxon>
        <taxon>Bacillati</taxon>
        <taxon>Bacillota</taxon>
        <taxon>Erysipelotrichia</taxon>
        <taxon>Erysipelotrichales</taxon>
        <taxon>Erysipelotrichaceae</taxon>
        <taxon>Amedibacillus</taxon>
    </lineage>
</organism>
<name>A0A415PFW8_9FIRM</name>
<sequence>MNQHPLITHIESLHTTPLGVQRIKRNLQICCDDVVAYCRHSILQKQAVIYKQGKNWYCESDGAIWTINAHSYTIITAHLL</sequence>
<reference evidence="1 2" key="1">
    <citation type="submission" date="2018-08" db="EMBL/GenBank/DDBJ databases">
        <title>A genome reference for cultivated species of the human gut microbiota.</title>
        <authorList>
            <person name="Zou Y."/>
            <person name="Xue W."/>
            <person name="Luo G."/>
        </authorList>
    </citation>
    <scope>NUCLEOTIDE SEQUENCE [LARGE SCALE GENOMIC DNA]</scope>
    <source>
        <strain evidence="1 2">AF35-6BH</strain>
    </source>
</reference>
<dbReference type="AlphaFoldDB" id="A0A415PFW8"/>
<dbReference type="EMBL" id="QRPK01000020">
    <property type="protein sequence ID" value="RHM11654.1"/>
    <property type="molecule type" value="Genomic_DNA"/>
</dbReference>